<evidence type="ECO:0000313" key="1">
    <source>
        <dbReference type="EMBL" id="BCD99413.1"/>
    </source>
</evidence>
<dbReference type="Pfam" id="PF13379">
    <property type="entry name" value="NMT1_2"/>
    <property type="match status" value="1"/>
</dbReference>
<proteinExistence type="predicted"/>
<dbReference type="PANTHER" id="PTHR30024">
    <property type="entry name" value="ALIPHATIC SULFONATES-BINDING PROTEIN-RELATED"/>
    <property type="match status" value="1"/>
</dbReference>
<dbReference type="Gene3D" id="3.40.190.10">
    <property type="entry name" value="Periplasmic binding protein-like II"/>
    <property type="match status" value="2"/>
</dbReference>
<sequence length="396" mass="43612">MSLGLSGWRLYVGFFVVCVAAQAAVVQELNASKNHHTQADEVGKQDIEAAYIPLADHYAAIIAYENYAASFKHANFTLTRMPSWDLLRAYFKEGRADMAYTMAPLALDMYREQPSFRWVGLMHRDGNALAINEVLAKQVHLPLERASRKPDAQIAKAMAQYFTRTRERVRVGVPHKFSTHNVVLYHYLKKHGVSLGFDHNSHAQVESLPIAPAKAPLFIKSEGQRATPAAFEQSLPWADIVETQGFGRVAWYSKDVLPTQYGHVECIAIASDAALATKYLAVQEVMAAIKQAGRDIERARTEGGALLDDLVVKIQRHIPEHTRAAIVASLDPNLRVINYQNLAVDVPGLASIMDAALESGLLAQSVDLQVFADARFLPDAGSAVEHSPSESAVESQ</sequence>
<dbReference type="Proteomes" id="UP001320119">
    <property type="component" value="Chromosome"/>
</dbReference>
<dbReference type="EMBL" id="AP023086">
    <property type="protein sequence ID" value="BCD99413.1"/>
    <property type="molecule type" value="Genomic_DNA"/>
</dbReference>
<dbReference type="SUPFAM" id="SSF53850">
    <property type="entry name" value="Periplasmic binding protein-like II"/>
    <property type="match status" value="1"/>
</dbReference>
<gene>
    <name evidence="1" type="ORF">MARGE09_P3615</name>
</gene>
<name>A0AAN1WKS3_9GAMM</name>
<keyword evidence="2" id="KW-1185">Reference proteome</keyword>
<organism evidence="1 2">
    <name type="scientific">Marinagarivorans cellulosilyticus</name>
    <dbReference type="NCBI Taxonomy" id="2721545"/>
    <lineage>
        <taxon>Bacteria</taxon>
        <taxon>Pseudomonadati</taxon>
        <taxon>Pseudomonadota</taxon>
        <taxon>Gammaproteobacteria</taxon>
        <taxon>Cellvibrionales</taxon>
        <taxon>Cellvibrionaceae</taxon>
        <taxon>Marinagarivorans</taxon>
    </lineage>
</organism>
<dbReference type="KEGG" id="marq:MARGE09_P3615"/>
<reference evidence="1 2" key="1">
    <citation type="journal article" date="2022" name="IScience">
        <title>An ultrasensitive nanofiber-based assay for enzymatic hydrolysis and deep-sea microbial degradation of cellulose.</title>
        <authorList>
            <person name="Tsudome M."/>
            <person name="Tachioka M."/>
            <person name="Miyazaki M."/>
            <person name="Uchimura K."/>
            <person name="Tsuda M."/>
            <person name="Takaki Y."/>
            <person name="Deguchi S."/>
        </authorList>
    </citation>
    <scope>NUCLEOTIDE SEQUENCE [LARGE SCALE GENOMIC DNA]</scope>
    <source>
        <strain evidence="1 2">GE09</strain>
    </source>
</reference>
<dbReference type="AlphaFoldDB" id="A0AAN1WKS3"/>
<evidence type="ECO:0000313" key="2">
    <source>
        <dbReference type="Proteomes" id="UP001320119"/>
    </source>
</evidence>
<dbReference type="RefSeq" id="WP_236984679.1">
    <property type="nucleotide sequence ID" value="NZ_AP023086.1"/>
</dbReference>
<protein>
    <submittedName>
        <fullName evidence="1">NitT/TauT family transport system substrate-binding protein</fullName>
    </submittedName>
</protein>
<accession>A0AAN1WKS3</accession>